<dbReference type="Pfam" id="PF00326">
    <property type="entry name" value="Peptidase_S9"/>
    <property type="match status" value="1"/>
</dbReference>
<keyword evidence="3" id="KW-0720">Serine protease</keyword>
<gene>
    <name evidence="6" type="ordered locus">Aeqsu_3047</name>
</gene>
<dbReference type="InterPro" id="IPR029058">
    <property type="entry name" value="AB_hydrolase_fold"/>
</dbReference>
<dbReference type="Proteomes" id="UP000006049">
    <property type="component" value="Chromosome"/>
</dbReference>
<dbReference type="PANTHER" id="PTHR42776">
    <property type="entry name" value="SERINE PEPTIDASE S9 FAMILY MEMBER"/>
    <property type="match status" value="1"/>
</dbReference>
<dbReference type="InterPro" id="IPR023302">
    <property type="entry name" value="Pept_S9A_N"/>
</dbReference>
<dbReference type="GO" id="GO:0006508">
    <property type="term" value="P:proteolysis"/>
    <property type="evidence" value="ECO:0007669"/>
    <property type="project" value="UniProtKB-KW"/>
</dbReference>
<evidence type="ECO:0000256" key="2">
    <source>
        <dbReference type="ARBA" id="ARBA00022801"/>
    </source>
</evidence>
<dbReference type="Pfam" id="PF02897">
    <property type="entry name" value="Peptidase_S9_N"/>
    <property type="match status" value="1"/>
</dbReference>
<dbReference type="GO" id="GO:0004252">
    <property type="term" value="F:serine-type endopeptidase activity"/>
    <property type="evidence" value="ECO:0007669"/>
    <property type="project" value="InterPro"/>
</dbReference>
<keyword evidence="2" id="KW-0378">Hydrolase</keyword>
<dbReference type="Gene3D" id="3.40.50.1820">
    <property type="entry name" value="alpha/beta hydrolase"/>
    <property type="match status" value="1"/>
</dbReference>
<name>I3YZR7_AEQSU</name>
<feature type="domain" description="Peptidase S9A N-terminal" evidence="5">
    <location>
        <begin position="105"/>
        <end position="370"/>
    </location>
</feature>
<dbReference type="HOGENOM" id="CLU_008615_3_2_10"/>
<reference evidence="6 7" key="1">
    <citation type="submission" date="2012-06" db="EMBL/GenBank/DDBJ databases">
        <title>The complete genome of Aequorivita sublithincola DSM 14238.</title>
        <authorList>
            <consortium name="US DOE Joint Genome Institute (JGI-PGF)"/>
            <person name="Lucas S."/>
            <person name="Copeland A."/>
            <person name="Lapidus A."/>
            <person name="Goodwin L."/>
            <person name="Pitluck S."/>
            <person name="Peters L."/>
            <person name="Munk A.C.C."/>
            <person name="Kyrpides N."/>
            <person name="Mavromatis K."/>
            <person name="Pagani I."/>
            <person name="Ivanova N."/>
            <person name="Ovchinnikova G."/>
            <person name="Zeytun A."/>
            <person name="Detter J.C."/>
            <person name="Han C."/>
            <person name="Land M."/>
            <person name="Hauser L."/>
            <person name="Markowitz V."/>
            <person name="Cheng J.-F."/>
            <person name="Hugenholtz P."/>
            <person name="Woyke T."/>
            <person name="Wu D."/>
            <person name="Tindall B."/>
            <person name="Faehnrich R."/>
            <person name="Brambilla E."/>
            <person name="Klenk H.-P."/>
            <person name="Eisen J.A."/>
        </authorList>
    </citation>
    <scope>NUCLEOTIDE SEQUENCE [LARGE SCALE GENOMIC DNA]</scope>
    <source>
        <strain evidence="7">DSM 14238 / LMG 21431 / ACAM 643 / 9-3</strain>
    </source>
</reference>
<evidence type="ECO:0000313" key="6">
    <source>
        <dbReference type="EMBL" id="AFL82485.1"/>
    </source>
</evidence>
<dbReference type="AlphaFoldDB" id="I3YZR7"/>
<keyword evidence="7" id="KW-1185">Reference proteome</keyword>
<dbReference type="EMBL" id="CP003280">
    <property type="protein sequence ID" value="AFL82485.1"/>
    <property type="molecule type" value="Genomic_DNA"/>
</dbReference>
<protein>
    <submittedName>
        <fullName evidence="6">Dipeptidyl aminopeptidase/acylaminoacyl peptidase</fullName>
    </submittedName>
</protein>
<organism evidence="6 7">
    <name type="scientific">Aequorivita sublithincola (strain DSM 14238 / LMG 21431 / ACAM 643 / 9-3)</name>
    <dbReference type="NCBI Taxonomy" id="746697"/>
    <lineage>
        <taxon>Bacteria</taxon>
        <taxon>Pseudomonadati</taxon>
        <taxon>Bacteroidota</taxon>
        <taxon>Flavobacteriia</taxon>
        <taxon>Flavobacteriales</taxon>
        <taxon>Flavobacteriaceae</taxon>
        <taxon>Aequorivita</taxon>
    </lineage>
</organism>
<evidence type="ECO:0000313" key="7">
    <source>
        <dbReference type="Proteomes" id="UP000006049"/>
    </source>
</evidence>
<proteinExistence type="predicted"/>
<dbReference type="KEGG" id="asl:Aeqsu_3047"/>
<dbReference type="GO" id="GO:0004177">
    <property type="term" value="F:aminopeptidase activity"/>
    <property type="evidence" value="ECO:0007669"/>
    <property type="project" value="UniProtKB-KW"/>
</dbReference>
<dbReference type="eggNOG" id="COG1506">
    <property type="taxonomic scope" value="Bacteria"/>
</dbReference>
<dbReference type="PANTHER" id="PTHR42776:SF27">
    <property type="entry name" value="DIPEPTIDYL PEPTIDASE FAMILY MEMBER 6"/>
    <property type="match status" value="1"/>
</dbReference>
<sequence length="662" mass="74602">MIRFELKINNINSHSFMKKFSLICLTLLLVFACKDKPKDNTKEVAVVKTYTIEQFMGNENASANGFSADKSKVLITSNRSGVYNMYNVSAEGGEFTPITQSDSASVYGISYFPEDDRILFRMDGNGDEIFKIFMKDSNEIKRLTPEKNVRALFQGWAKDGKSFYYNSNERSAQMMDVYEMDIATFKPKLIFKNEDAMDLGGISADKNYMLLSKSITTNDSDLYLLNLKTNQKTKINETISKNTPEDFSPDEKSFYYTTDVDSEFSYLMKYNIENGTKEKVLEKDWDISAFYFTYNGKYQVLFSNEDAKSKMYVTEVATGKELNFPDIDGQAIEAASFSNDETMALLTVGSSQLPTNTYSYNIASGKYHKLTDVLNKEINPNDLVEATVVRFKSFDGLEIPAIYYEPKNATVDEKAPALVWVHGGPGGQSRQGFNSFIQYVVNHGYAVLAVNNRGSSGYGKTFYRMDDQNHGDKDLKDCIAGKDWLASQEMIDKDKIGILGGSYGGFMTMAALTSAPEEFKVGVNIFGVTNWMRTLKSIPPWWESFKDALYQEMGNPNTADSVRLKQISPLFHTENVTKPLMVLQGAQDPRVLKIESDEIVEGVKKNGVPVEYVVFEDEGHGFVKKENEIEAYGRVLKFLDKYLKDAGATNLDNTKTDSTEIK</sequence>
<dbReference type="SUPFAM" id="SSF82171">
    <property type="entry name" value="DPP6 N-terminal domain-like"/>
    <property type="match status" value="1"/>
</dbReference>
<dbReference type="STRING" id="746697.Aeqsu_3047"/>
<dbReference type="InterPro" id="IPR002470">
    <property type="entry name" value="Peptidase_S9A"/>
</dbReference>
<dbReference type="Gene3D" id="2.120.10.30">
    <property type="entry name" value="TolB, C-terminal domain"/>
    <property type="match status" value="2"/>
</dbReference>
<dbReference type="eggNOG" id="COG0823">
    <property type="taxonomic scope" value="Bacteria"/>
</dbReference>
<keyword evidence="1" id="KW-0645">Protease</keyword>
<evidence type="ECO:0000256" key="1">
    <source>
        <dbReference type="ARBA" id="ARBA00022670"/>
    </source>
</evidence>
<keyword evidence="6" id="KW-0031">Aminopeptidase</keyword>
<feature type="domain" description="Peptidase S9 prolyl oligopeptidase catalytic" evidence="4">
    <location>
        <begin position="433"/>
        <end position="645"/>
    </location>
</feature>
<dbReference type="PATRIC" id="fig|746697.3.peg.3106"/>
<evidence type="ECO:0000259" key="4">
    <source>
        <dbReference type="Pfam" id="PF00326"/>
    </source>
</evidence>
<evidence type="ECO:0000256" key="3">
    <source>
        <dbReference type="ARBA" id="ARBA00022825"/>
    </source>
</evidence>
<dbReference type="PROSITE" id="PS51257">
    <property type="entry name" value="PROKAR_LIPOPROTEIN"/>
    <property type="match status" value="1"/>
</dbReference>
<dbReference type="InterPro" id="IPR011042">
    <property type="entry name" value="6-blade_b-propeller_TolB-like"/>
</dbReference>
<dbReference type="PRINTS" id="PR00862">
    <property type="entry name" value="PROLIGOPTASE"/>
</dbReference>
<dbReference type="SUPFAM" id="SSF53474">
    <property type="entry name" value="alpha/beta-Hydrolases"/>
    <property type="match status" value="1"/>
</dbReference>
<evidence type="ECO:0000259" key="5">
    <source>
        <dbReference type="Pfam" id="PF02897"/>
    </source>
</evidence>
<accession>I3YZR7</accession>
<dbReference type="InterPro" id="IPR001375">
    <property type="entry name" value="Peptidase_S9_cat"/>
</dbReference>